<dbReference type="EMBL" id="VSSQ01020005">
    <property type="protein sequence ID" value="MPM64530.1"/>
    <property type="molecule type" value="Genomic_DNA"/>
</dbReference>
<comment type="caution">
    <text evidence="1">The sequence shown here is derived from an EMBL/GenBank/DDBJ whole genome shotgun (WGS) entry which is preliminary data.</text>
</comment>
<dbReference type="AlphaFoldDB" id="A0A645BGG6"/>
<dbReference type="AntiFam" id="ANF00095">
    <property type="entry name" value="Shadow ORF (opposite ABC transporters)"/>
</dbReference>
<name>A0A645BGG6_9ZZZZ</name>
<sequence length="92" mass="10769">MTGAFKSYLDIFQHATGMRRHDDDPVGQENCLVDTVRDKDDRLPVHLPYTQQLLLEQHPRVRVKRPEGLVHEQHVWIVRKGPRDRRALAHTA</sequence>
<organism evidence="1">
    <name type="scientific">bioreactor metagenome</name>
    <dbReference type="NCBI Taxonomy" id="1076179"/>
    <lineage>
        <taxon>unclassified sequences</taxon>
        <taxon>metagenomes</taxon>
        <taxon>ecological metagenomes</taxon>
    </lineage>
</organism>
<protein>
    <submittedName>
        <fullName evidence="1">Uncharacterized protein</fullName>
    </submittedName>
</protein>
<accession>A0A645BGG6</accession>
<reference evidence="1" key="1">
    <citation type="submission" date="2019-08" db="EMBL/GenBank/DDBJ databases">
        <authorList>
            <person name="Kucharzyk K."/>
            <person name="Murdoch R.W."/>
            <person name="Higgins S."/>
            <person name="Loffler F."/>
        </authorList>
    </citation>
    <scope>NUCLEOTIDE SEQUENCE</scope>
</reference>
<evidence type="ECO:0000313" key="1">
    <source>
        <dbReference type="EMBL" id="MPM64530.1"/>
    </source>
</evidence>
<proteinExistence type="predicted"/>
<gene>
    <name evidence="1" type="ORF">SDC9_111417</name>
</gene>